<sequence>MDEKYVTKAEFEKFQDEEFKPLREEVRELRVEFVSFRQEVAESFAKMRNEIEALNVRMDSLERKLDRSNKIMMWIAAVYAVPMLFMMYRILGNN</sequence>
<protein>
    <recommendedName>
        <fullName evidence="5">DUF1640 domain-containing protein</fullName>
    </recommendedName>
</protein>
<name>A0ABT6D284_9LACO</name>
<keyword evidence="4" id="KW-1185">Reference proteome</keyword>
<evidence type="ECO:0000313" key="4">
    <source>
        <dbReference type="Proteomes" id="UP001146336"/>
    </source>
</evidence>
<evidence type="ECO:0000313" key="3">
    <source>
        <dbReference type="EMBL" id="MDF9299609.1"/>
    </source>
</evidence>
<dbReference type="Proteomes" id="UP001146336">
    <property type="component" value="Unassembled WGS sequence"/>
</dbReference>
<gene>
    <name evidence="3" type="ORF">OIT47_004815</name>
</gene>
<feature type="transmembrane region" description="Helical" evidence="2">
    <location>
        <begin position="71"/>
        <end position="91"/>
    </location>
</feature>
<proteinExistence type="predicted"/>
<reference evidence="3" key="1">
    <citation type="submission" date="2023-03" db="EMBL/GenBank/DDBJ databases">
        <title>Comparative genomics of Weissella fermenti BK2, and weissella type species.</title>
        <authorList>
            <person name="Lee J.K."/>
            <person name="Baek J.H."/>
            <person name="Kim J.M."/>
            <person name="Choi D.G."/>
            <person name="Jeon C.O."/>
        </authorList>
    </citation>
    <scope>NUCLEOTIDE SEQUENCE</scope>
    <source>
        <strain evidence="3">BK2</strain>
    </source>
</reference>
<organism evidence="3 4">
    <name type="scientific">Weissella fermenti</name>
    <dbReference type="NCBI Taxonomy" id="2987699"/>
    <lineage>
        <taxon>Bacteria</taxon>
        <taxon>Bacillati</taxon>
        <taxon>Bacillota</taxon>
        <taxon>Bacilli</taxon>
        <taxon>Lactobacillales</taxon>
        <taxon>Lactobacillaceae</taxon>
        <taxon>Weissella</taxon>
    </lineage>
</organism>
<evidence type="ECO:0000256" key="2">
    <source>
        <dbReference type="SAM" id="Phobius"/>
    </source>
</evidence>
<keyword evidence="2" id="KW-0472">Membrane</keyword>
<keyword evidence="2" id="KW-1133">Transmembrane helix</keyword>
<dbReference type="RefSeq" id="WP_199404531.1">
    <property type="nucleotide sequence ID" value="NZ_JAOZFC020000001.1"/>
</dbReference>
<dbReference type="Gene3D" id="1.20.58.130">
    <property type="match status" value="1"/>
</dbReference>
<feature type="coiled-coil region" evidence="1">
    <location>
        <begin position="37"/>
        <end position="71"/>
    </location>
</feature>
<accession>A0ABT6D284</accession>
<evidence type="ECO:0000256" key="1">
    <source>
        <dbReference type="SAM" id="Coils"/>
    </source>
</evidence>
<keyword evidence="1" id="KW-0175">Coiled coil</keyword>
<evidence type="ECO:0008006" key="5">
    <source>
        <dbReference type="Google" id="ProtNLM"/>
    </source>
</evidence>
<dbReference type="EMBL" id="JAOZFC020000001">
    <property type="protein sequence ID" value="MDF9299609.1"/>
    <property type="molecule type" value="Genomic_DNA"/>
</dbReference>
<comment type="caution">
    <text evidence="3">The sequence shown here is derived from an EMBL/GenBank/DDBJ whole genome shotgun (WGS) entry which is preliminary data.</text>
</comment>
<keyword evidence="2" id="KW-0812">Transmembrane</keyword>